<evidence type="ECO:0000313" key="5">
    <source>
        <dbReference type="EMBL" id="CAH0561424.1"/>
    </source>
</evidence>
<dbReference type="Gene3D" id="3.90.70.10">
    <property type="entry name" value="Cysteine proteinases"/>
    <property type="match status" value="1"/>
</dbReference>
<dbReference type="InterPro" id="IPR013128">
    <property type="entry name" value="Peptidase_C1A"/>
</dbReference>
<dbReference type="SUPFAM" id="SSF54001">
    <property type="entry name" value="Cysteine proteinases"/>
    <property type="match status" value="1"/>
</dbReference>
<evidence type="ECO:0008006" key="7">
    <source>
        <dbReference type="Google" id="ProtNLM"/>
    </source>
</evidence>
<evidence type="ECO:0000256" key="2">
    <source>
        <dbReference type="SAM" id="SignalP"/>
    </source>
</evidence>
<dbReference type="OrthoDB" id="498368at2759"/>
<reference evidence="5" key="1">
    <citation type="submission" date="2021-12" db="EMBL/GenBank/DDBJ databases">
        <authorList>
            <person name="King R."/>
        </authorList>
    </citation>
    <scope>NUCLEOTIDE SEQUENCE</scope>
</reference>
<dbReference type="GO" id="GO:0008234">
    <property type="term" value="F:cysteine-type peptidase activity"/>
    <property type="evidence" value="ECO:0007669"/>
    <property type="project" value="InterPro"/>
</dbReference>
<dbReference type="InterPro" id="IPR039417">
    <property type="entry name" value="Peptidase_C1A_papain-like"/>
</dbReference>
<dbReference type="SMART" id="SM00645">
    <property type="entry name" value="Pept_C1"/>
    <property type="match status" value="1"/>
</dbReference>
<evidence type="ECO:0000259" key="3">
    <source>
        <dbReference type="SMART" id="SM00645"/>
    </source>
</evidence>
<dbReference type="Pfam" id="PF08246">
    <property type="entry name" value="Inhibitor_I29"/>
    <property type="match status" value="1"/>
</dbReference>
<protein>
    <recommendedName>
        <fullName evidence="7">Cathepsin O</fullName>
    </recommendedName>
</protein>
<sequence length="347" mass="39785">MAGWFTYFEYAFYLSMLCLTVPFNVEKEDADFSEYIKKFNKSYDNETVFNLRLEAFKNSLNSINMMNRNRTNHSAYYGLTKFSDLLPEEFLSKHLSQIAQNTINLDDDFSESKHYSKRSARRIPSKVDWRVQNVTTKIKNQHKCGACWAFSIIATVESMYAIKHGKLLDLSVQQMIDCSTLNKGCDGGDLCRLLQWIKANNIRIEGDDLYPLRLQNMQCITNASLGIVDVEDYSCAQFIDNEDVMLDLIARLGPITVAVNAKTWQNYAGGIIQYHCDDNPLNMNHAVQLVGYDLTADVPHYIARNSWGEDFGDEGYLYIAYGGNVCGVANEFYYIHLYYIQNQRDGA</sequence>
<evidence type="ECO:0000256" key="1">
    <source>
        <dbReference type="ARBA" id="ARBA00008455"/>
    </source>
</evidence>
<dbReference type="Pfam" id="PF00112">
    <property type="entry name" value="Peptidase_C1"/>
    <property type="match status" value="1"/>
</dbReference>
<dbReference type="PANTHER" id="PTHR12411">
    <property type="entry name" value="CYSTEINE PROTEASE FAMILY C1-RELATED"/>
    <property type="match status" value="1"/>
</dbReference>
<dbReference type="SMART" id="SM00848">
    <property type="entry name" value="Inhibitor_I29"/>
    <property type="match status" value="1"/>
</dbReference>
<keyword evidence="6" id="KW-1185">Reference proteome</keyword>
<accession>A0A9P0BCR3</accession>
<dbReference type="InterPro" id="IPR025660">
    <property type="entry name" value="Pept_his_AS"/>
</dbReference>
<feature type="domain" description="Cathepsin propeptide inhibitor" evidence="4">
    <location>
        <begin position="32"/>
        <end position="90"/>
    </location>
</feature>
<gene>
    <name evidence="5" type="ORF">MELIAE_LOCUS10959</name>
</gene>
<dbReference type="InterPro" id="IPR013201">
    <property type="entry name" value="Prot_inhib_I29"/>
</dbReference>
<evidence type="ECO:0000259" key="4">
    <source>
        <dbReference type="SMART" id="SM00848"/>
    </source>
</evidence>
<dbReference type="CDD" id="cd02248">
    <property type="entry name" value="Peptidase_C1A"/>
    <property type="match status" value="1"/>
</dbReference>
<organism evidence="5 6">
    <name type="scientific">Brassicogethes aeneus</name>
    <name type="common">Rape pollen beetle</name>
    <name type="synonym">Meligethes aeneus</name>
    <dbReference type="NCBI Taxonomy" id="1431903"/>
    <lineage>
        <taxon>Eukaryota</taxon>
        <taxon>Metazoa</taxon>
        <taxon>Ecdysozoa</taxon>
        <taxon>Arthropoda</taxon>
        <taxon>Hexapoda</taxon>
        <taxon>Insecta</taxon>
        <taxon>Pterygota</taxon>
        <taxon>Neoptera</taxon>
        <taxon>Endopterygota</taxon>
        <taxon>Coleoptera</taxon>
        <taxon>Polyphaga</taxon>
        <taxon>Cucujiformia</taxon>
        <taxon>Nitidulidae</taxon>
        <taxon>Meligethinae</taxon>
        <taxon>Brassicogethes</taxon>
    </lineage>
</organism>
<keyword evidence="2" id="KW-0732">Signal</keyword>
<dbReference type="EMBL" id="OV121138">
    <property type="protein sequence ID" value="CAH0561424.1"/>
    <property type="molecule type" value="Genomic_DNA"/>
</dbReference>
<dbReference type="GO" id="GO:0006508">
    <property type="term" value="P:proteolysis"/>
    <property type="evidence" value="ECO:0007669"/>
    <property type="project" value="InterPro"/>
</dbReference>
<proteinExistence type="inferred from homology"/>
<feature type="domain" description="Peptidase C1A papain C-terminal" evidence="3">
    <location>
        <begin position="123"/>
        <end position="336"/>
    </location>
</feature>
<feature type="chain" id="PRO_5040207220" description="Cathepsin O" evidence="2">
    <location>
        <begin position="21"/>
        <end position="347"/>
    </location>
</feature>
<feature type="signal peptide" evidence="2">
    <location>
        <begin position="1"/>
        <end position="20"/>
    </location>
</feature>
<comment type="similarity">
    <text evidence="1">Belongs to the peptidase C1 family.</text>
</comment>
<dbReference type="PROSITE" id="PS00639">
    <property type="entry name" value="THIOL_PROTEASE_HIS"/>
    <property type="match status" value="1"/>
</dbReference>
<dbReference type="AlphaFoldDB" id="A0A9P0BCR3"/>
<dbReference type="InterPro" id="IPR038765">
    <property type="entry name" value="Papain-like_cys_pep_sf"/>
</dbReference>
<feature type="non-terminal residue" evidence="5">
    <location>
        <position position="347"/>
    </location>
</feature>
<dbReference type="Proteomes" id="UP001154078">
    <property type="component" value="Chromosome 7"/>
</dbReference>
<dbReference type="InterPro" id="IPR000668">
    <property type="entry name" value="Peptidase_C1A_C"/>
</dbReference>
<evidence type="ECO:0000313" key="6">
    <source>
        <dbReference type="Proteomes" id="UP001154078"/>
    </source>
</evidence>
<name>A0A9P0BCR3_BRAAE</name>